<reference evidence="2" key="1">
    <citation type="journal article" date="2020" name="Stud. Mycol.">
        <title>101 Dothideomycetes genomes: a test case for predicting lifestyles and emergence of pathogens.</title>
        <authorList>
            <person name="Haridas S."/>
            <person name="Albert R."/>
            <person name="Binder M."/>
            <person name="Bloem J."/>
            <person name="Labutti K."/>
            <person name="Salamov A."/>
            <person name="Andreopoulos B."/>
            <person name="Baker S."/>
            <person name="Barry K."/>
            <person name="Bills G."/>
            <person name="Bluhm B."/>
            <person name="Cannon C."/>
            <person name="Castanera R."/>
            <person name="Culley D."/>
            <person name="Daum C."/>
            <person name="Ezra D."/>
            <person name="Gonzalez J."/>
            <person name="Henrissat B."/>
            <person name="Kuo A."/>
            <person name="Liang C."/>
            <person name="Lipzen A."/>
            <person name="Lutzoni F."/>
            <person name="Magnuson J."/>
            <person name="Mondo S."/>
            <person name="Nolan M."/>
            <person name="Ohm R."/>
            <person name="Pangilinan J."/>
            <person name="Park H.-J."/>
            <person name="Ramirez L."/>
            <person name="Alfaro M."/>
            <person name="Sun H."/>
            <person name="Tritt A."/>
            <person name="Yoshinaga Y."/>
            <person name="Zwiers L.-H."/>
            <person name="Turgeon B."/>
            <person name="Goodwin S."/>
            <person name="Spatafora J."/>
            <person name="Crous P."/>
            <person name="Grigoriev I."/>
        </authorList>
    </citation>
    <scope>NUCLEOTIDE SEQUENCE</scope>
    <source>
        <strain evidence="2">CBS 122367</strain>
    </source>
</reference>
<feature type="transmembrane region" description="Helical" evidence="1">
    <location>
        <begin position="103"/>
        <end position="125"/>
    </location>
</feature>
<gene>
    <name evidence="2" type="ORF">K458DRAFT_379164</name>
</gene>
<name>A0A6G1IFJ7_9PLEO</name>
<evidence type="ECO:0000313" key="2">
    <source>
        <dbReference type="EMBL" id="KAF2676982.1"/>
    </source>
</evidence>
<keyword evidence="3" id="KW-1185">Reference proteome</keyword>
<dbReference type="Pfam" id="PF05821">
    <property type="entry name" value="NDUF_B8"/>
    <property type="match status" value="1"/>
</dbReference>
<proteinExistence type="predicted"/>
<organism evidence="2 3">
    <name type="scientific">Lentithecium fluviatile CBS 122367</name>
    <dbReference type="NCBI Taxonomy" id="1168545"/>
    <lineage>
        <taxon>Eukaryota</taxon>
        <taxon>Fungi</taxon>
        <taxon>Dikarya</taxon>
        <taxon>Ascomycota</taxon>
        <taxon>Pezizomycotina</taxon>
        <taxon>Dothideomycetes</taxon>
        <taxon>Pleosporomycetidae</taxon>
        <taxon>Pleosporales</taxon>
        <taxon>Massarineae</taxon>
        <taxon>Lentitheciaceae</taxon>
        <taxon>Lentithecium</taxon>
    </lineage>
</organism>
<dbReference type="PANTHER" id="PTHR12840">
    <property type="entry name" value="NADH-UBIQUINONE OXIDOREDUCTASE ASHI SUBUNIT"/>
    <property type="match status" value="1"/>
</dbReference>
<protein>
    <recommendedName>
        <fullName evidence="4">NADH:ubiquinone oxidoreductase 20.1kD subunit</fullName>
    </recommendedName>
</protein>
<sequence>MLSRRIAAARPLTRALAPAIVRRPQFIQQARTAMTEAERLELEDPNMNGGYINPPLENLGNRDPYGDYWDKQQRRNYGEPVHEDHDILGRLSLHDYDHFTPGWGAVLLGTFVATVFGLVGVMSIVHPDKVSVPKTYEDGLEAELGGPLAVRARKHGEEPSWK</sequence>
<dbReference type="OrthoDB" id="2014058at2759"/>
<evidence type="ECO:0008006" key="4">
    <source>
        <dbReference type="Google" id="ProtNLM"/>
    </source>
</evidence>
<dbReference type="AlphaFoldDB" id="A0A6G1IFJ7"/>
<dbReference type="GO" id="GO:0005739">
    <property type="term" value="C:mitochondrion"/>
    <property type="evidence" value="ECO:0007669"/>
    <property type="project" value="InterPro"/>
</dbReference>
<evidence type="ECO:0000256" key="1">
    <source>
        <dbReference type="SAM" id="Phobius"/>
    </source>
</evidence>
<keyword evidence="1" id="KW-0472">Membrane</keyword>
<evidence type="ECO:0000313" key="3">
    <source>
        <dbReference type="Proteomes" id="UP000799291"/>
    </source>
</evidence>
<dbReference type="PANTHER" id="PTHR12840:SF1">
    <property type="entry name" value="NADH DEHYDROGENASE [UBIQUINONE] 1 BETA SUBCOMPLEX SUBUNIT 8, MITOCHONDRIAL"/>
    <property type="match status" value="1"/>
</dbReference>
<keyword evidence="1" id="KW-1133">Transmembrane helix</keyword>
<dbReference type="InterPro" id="IPR008699">
    <property type="entry name" value="NDUFB8"/>
</dbReference>
<dbReference type="Proteomes" id="UP000799291">
    <property type="component" value="Unassembled WGS sequence"/>
</dbReference>
<dbReference type="EMBL" id="MU005627">
    <property type="protein sequence ID" value="KAF2676982.1"/>
    <property type="molecule type" value="Genomic_DNA"/>
</dbReference>
<keyword evidence="1" id="KW-0812">Transmembrane</keyword>
<accession>A0A6G1IFJ7</accession>